<proteinExistence type="inferred from homology"/>
<protein>
    <submittedName>
        <fullName evidence="3">ComF family protein</fullName>
    </submittedName>
</protein>
<dbReference type="Proteomes" id="UP000598820">
    <property type="component" value="Unassembled WGS sequence"/>
</dbReference>
<evidence type="ECO:0000313" key="3">
    <source>
        <dbReference type="EMBL" id="MBD2699929.1"/>
    </source>
</evidence>
<dbReference type="EMBL" id="JACWZY010000003">
    <property type="protein sequence ID" value="MBD2699929.1"/>
    <property type="molecule type" value="Genomic_DNA"/>
</dbReference>
<dbReference type="SUPFAM" id="SSF53271">
    <property type="entry name" value="PRTase-like"/>
    <property type="match status" value="1"/>
</dbReference>
<reference evidence="3" key="1">
    <citation type="submission" date="2020-09" db="EMBL/GenBank/DDBJ databases">
        <authorList>
            <person name="Kim M.K."/>
        </authorList>
    </citation>
    <scope>NUCLEOTIDE SEQUENCE</scope>
    <source>
        <strain evidence="3">BT702</strain>
    </source>
</reference>
<dbReference type="AlphaFoldDB" id="A0A927AMI9"/>
<comment type="similarity">
    <text evidence="1">Belongs to the ComF/GntX family.</text>
</comment>
<dbReference type="Pfam" id="PF00156">
    <property type="entry name" value="Pribosyltran"/>
    <property type="match status" value="1"/>
</dbReference>
<name>A0A927AMI9_9BACT</name>
<sequence length="235" mass="26446">MFRFIKRITSDFLNLLYPTPCLGCDSLLGDNEKFLCTTCRINLPETGQHFEPYDRNHLNKFAGKTPIQFLASYLYFTKGGIVQKLIHSIKYKDQKEAATEIAGWYGHQLKLESGQLNDIDVIIGVPLHSSRALQRGYNQADFIAAGLSKALNVITRTDILRRIEFKQSQTNKNRLERWENVKSVFAVSKPEMIKDLNVMLVDDVLTTGATLESCAVELINAGCKSVSILTLAVTK</sequence>
<dbReference type="Gene3D" id="3.40.50.2020">
    <property type="match status" value="1"/>
</dbReference>
<evidence type="ECO:0000259" key="2">
    <source>
        <dbReference type="Pfam" id="PF00156"/>
    </source>
</evidence>
<dbReference type="InterPro" id="IPR000836">
    <property type="entry name" value="PRTase_dom"/>
</dbReference>
<feature type="domain" description="Phosphoribosyltransferase" evidence="2">
    <location>
        <begin position="142"/>
        <end position="232"/>
    </location>
</feature>
<comment type="caution">
    <text evidence="3">The sequence shown here is derived from an EMBL/GenBank/DDBJ whole genome shotgun (WGS) entry which is preliminary data.</text>
</comment>
<dbReference type="PANTHER" id="PTHR47505">
    <property type="entry name" value="DNA UTILIZATION PROTEIN YHGH"/>
    <property type="match status" value="1"/>
</dbReference>
<dbReference type="InterPro" id="IPR051910">
    <property type="entry name" value="ComF/GntX_DNA_util-trans"/>
</dbReference>
<evidence type="ECO:0000313" key="4">
    <source>
        <dbReference type="Proteomes" id="UP000598820"/>
    </source>
</evidence>
<keyword evidence="4" id="KW-1185">Reference proteome</keyword>
<evidence type="ECO:0000256" key="1">
    <source>
        <dbReference type="ARBA" id="ARBA00008007"/>
    </source>
</evidence>
<dbReference type="CDD" id="cd06223">
    <property type="entry name" value="PRTases_typeI"/>
    <property type="match status" value="1"/>
</dbReference>
<gene>
    <name evidence="3" type="ORF">IC229_04740</name>
</gene>
<accession>A0A927AMI9</accession>
<dbReference type="InterPro" id="IPR029057">
    <property type="entry name" value="PRTase-like"/>
</dbReference>
<organism evidence="3 4">
    <name type="scientific">Spirosoma profusum</name>
    <dbReference type="NCBI Taxonomy" id="2771354"/>
    <lineage>
        <taxon>Bacteria</taxon>
        <taxon>Pseudomonadati</taxon>
        <taxon>Bacteroidota</taxon>
        <taxon>Cytophagia</taxon>
        <taxon>Cytophagales</taxon>
        <taxon>Cytophagaceae</taxon>
        <taxon>Spirosoma</taxon>
    </lineage>
</organism>
<dbReference type="PANTHER" id="PTHR47505:SF1">
    <property type="entry name" value="DNA UTILIZATION PROTEIN YHGH"/>
    <property type="match status" value="1"/>
</dbReference>